<dbReference type="Gene3D" id="1.10.10.10">
    <property type="entry name" value="Winged helix-like DNA-binding domain superfamily/Winged helix DNA-binding domain"/>
    <property type="match status" value="1"/>
</dbReference>
<proteinExistence type="inferred from homology"/>
<dbReference type="PANTHER" id="PTHR38465:SF1">
    <property type="entry name" value="HTH-TYPE TRANSCRIPTIONAL REGULATOR MJ1563-RELATED"/>
    <property type="match status" value="1"/>
</dbReference>
<dbReference type="PIRSF" id="PIRSF006707">
    <property type="entry name" value="MJ1563"/>
    <property type="match status" value="1"/>
</dbReference>
<keyword evidence="3 4" id="KW-0804">Transcription</keyword>
<evidence type="ECO:0000256" key="3">
    <source>
        <dbReference type="ARBA" id="ARBA00023163"/>
    </source>
</evidence>
<dbReference type="GO" id="GO:0003677">
    <property type="term" value="F:DNA binding"/>
    <property type="evidence" value="ECO:0007669"/>
    <property type="project" value="UniProtKB-UniRule"/>
</dbReference>
<reference evidence="6 7" key="1">
    <citation type="submission" date="2018-07" db="EMBL/GenBank/DDBJ databases">
        <title>Genome sequencing of Runella.</title>
        <authorList>
            <person name="Baek M.-G."/>
            <person name="Yi H."/>
        </authorList>
    </citation>
    <scope>NUCLEOTIDE SEQUENCE [LARGE SCALE GENOMIC DNA]</scope>
    <source>
        <strain evidence="6 7">HYN0085</strain>
    </source>
</reference>
<dbReference type="CDD" id="cd00090">
    <property type="entry name" value="HTH_ARSR"/>
    <property type="match status" value="1"/>
</dbReference>
<dbReference type="Proteomes" id="UP000251993">
    <property type="component" value="Chromosome"/>
</dbReference>
<dbReference type="RefSeq" id="WP_114068319.1">
    <property type="nucleotide sequence ID" value="NZ_CP030850.1"/>
</dbReference>
<protein>
    <recommendedName>
        <fullName evidence="4">HTH-type transcriptional regulator</fullName>
    </recommendedName>
</protein>
<evidence type="ECO:0000313" key="7">
    <source>
        <dbReference type="Proteomes" id="UP000251993"/>
    </source>
</evidence>
<dbReference type="Pfam" id="PF12802">
    <property type="entry name" value="MarR_2"/>
    <property type="match status" value="1"/>
</dbReference>
<accession>A0A344TLM9</accession>
<dbReference type="PANTHER" id="PTHR38465">
    <property type="entry name" value="HTH-TYPE TRANSCRIPTIONAL REGULATOR MJ1563-RELATED"/>
    <property type="match status" value="1"/>
</dbReference>
<dbReference type="EMBL" id="CP030850">
    <property type="protein sequence ID" value="AXE19550.1"/>
    <property type="molecule type" value="Genomic_DNA"/>
</dbReference>
<organism evidence="6 7">
    <name type="scientific">Runella rosea</name>
    <dbReference type="NCBI Taxonomy" id="2259595"/>
    <lineage>
        <taxon>Bacteria</taxon>
        <taxon>Pseudomonadati</taxon>
        <taxon>Bacteroidota</taxon>
        <taxon>Cytophagia</taxon>
        <taxon>Cytophagales</taxon>
        <taxon>Spirosomataceae</taxon>
        <taxon>Runella</taxon>
    </lineage>
</organism>
<name>A0A344TLM9_9BACT</name>
<dbReference type="InterPro" id="IPR011991">
    <property type="entry name" value="ArsR-like_HTH"/>
</dbReference>
<keyword evidence="2 4" id="KW-0238">DNA-binding</keyword>
<dbReference type="InterPro" id="IPR052362">
    <property type="entry name" value="HTH-GbsR_regulator"/>
</dbReference>
<sequence>MELVEAKGRFIQAWGTLATQWGINRTMAQIHALLMISPDSLTTEDLMEQLQISRGNVSMNLRDLMDWGLVFKELRSGERKEYFYAEKDAWKVAKQVAKERRKRELEPVVKLLDELKNVPVRFGNRESETFHSTIESISRVVNLADGTLDAAMKAEESLILGSLIKLLR</sequence>
<dbReference type="KEGG" id="run:DR864_18305"/>
<dbReference type="InterPro" id="IPR036390">
    <property type="entry name" value="WH_DNA-bd_sf"/>
</dbReference>
<comment type="similarity">
    <text evidence="4">Belongs to the GbsR family.</text>
</comment>
<evidence type="ECO:0000259" key="5">
    <source>
        <dbReference type="Pfam" id="PF12802"/>
    </source>
</evidence>
<dbReference type="GO" id="GO:0003700">
    <property type="term" value="F:DNA-binding transcription factor activity"/>
    <property type="evidence" value="ECO:0007669"/>
    <property type="project" value="InterPro"/>
</dbReference>
<evidence type="ECO:0000313" key="6">
    <source>
        <dbReference type="EMBL" id="AXE19550.1"/>
    </source>
</evidence>
<dbReference type="InterPro" id="IPR026282">
    <property type="entry name" value="MJ1563"/>
</dbReference>
<dbReference type="SUPFAM" id="SSF46785">
    <property type="entry name" value="Winged helix' DNA-binding domain"/>
    <property type="match status" value="1"/>
</dbReference>
<evidence type="ECO:0000256" key="4">
    <source>
        <dbReference type="PIRNR" id="PIRNR006707"/>
    </source>
</evidence>
<evidence type="ECO:0000256" key="2">
    <source>
        <dbReference type="ARBA" id="ARBA00023125"/>
    </source>
</evidence>
<dbReference type="InterPro" id="IPR000835">
    <property type="entry name" value="HTH_MarR-typ"/>
</dbReference>
<feature type="domain" description="HTH marR-type" evidence="5">
    <location>
        <begin position="22"/>
        <end position="73"/>
    </location>
</feature>
<evidence type="ECO:0000256" key="1">
    <source>
        <dbReference type="ARBA" id="ARBA00023015"/>
    </source>
</evidence>
<dbReference type="AlphaFoldDB" id="A0A344TLM9"/>
<dbReference type="OrthoDB" id="9792628at2"/>
<dbReference type="InterPro" id="IPR036388">
    <property type="entry name" value="WH-like_DNA-bd_sf"/>
</dbReference>
<keyword evidence="7" id="KW-1185">Reference proteome</keyword>
<keyword evidence="1 4" id="KW-0805">Transcription regulation</keyword>
<gene>
    <name evidence="6" type="ORF">DR864_18305</name>
</gene>